<proteinExistence type="inferred from homology"/>
<evidence type="ECO:0000256" key="2">
    <source>
        <dbReference type="ARBA" id="ARBA00009045"/>
    </source>
</evidence>
<evidence type="ECO:0000259" key="9">
    <source>
        <dbReference type="Pfam" id="PF01694"/>
    </source>
</evidence>
<sequence>MNCPLGVNAFRSSVQITAQQFSRPTASSASCIRLPTFLSRRLISAWSLSARKSQQHQSLRNTIATSPILPRSLQWPCSSSSQRIGLRTIFSGHSVTTHYVDLPPNYTDEVGLPFRRSDLNTQEVLSIFGTGTSTHAANKLLWILHGRRVAGTLEDPELEINTLGFSARERKIALEFLRKHVPVDEVTNAGLRAEDELAAMEEGGADGAQEPAVHDPGYKSRLKIYKSDADAAAAATGSGQPKDVGVYGMGAFDTIRARNKIKYEEELKRREEQKRIKEEEYAKAHPGGLQTVDGKPQRELSPRMQKWVANATSDLEAPPEMTAWERLLPSTIVVALFVGFLVTFATFYRPPSRADRLFPDIPPAAATVGTLIAMNLLVLLAWRIPPCWGFLNRYFLVVPATPRPLGIIGAMFSQQQFLSHFLTNMATLWFFGVRLHDEVGRADFLATYFAAGSIGFLGTMATLVLRRRLDLSTLGASGAIYGVMGAYFWMNRFEGFKIFGLPPDPSTGVQGLAFLGLLVGLNLAALASSKHHQMDLSSHFVGLSVGLVAGHLLEKKKEAKKQRRLLEAHVGRAAVPGDTANMGGVDKLILERK</sequence>
<evidence type="ECO:0000256" key="5">
    <source>
        <dbReference type="ARBA" id="ARBA00022989"/>
    </source>
</evidence>
<dbReference type="InterPro" id="IPR050925">
    <property type="entry name" value="Rhomboid_protease_S54"/>
</dbReference>
<dbReference type="Pfam" id="PF01694">
    <property type="entry name" value="Rhomboid"/>
    <property type="match status" value="1"/>
</dbReference>
<evidence type="ECO:0000256" key="3">
    <source>
        <dbReference type="ARBA" id="ARBA00022692"/>
    </source>
</evidence>
<evidence type="ECO:0000256" key="7">
    <source>
        <dbReference type="SAM" id="MobiDB-lite"/>
    </source>
</evidence>
<dbReference type="InterPro" id="IPR035952">
    <property type="entry name" value="Rhomboid-like_sf"/>
</dbReference>
<evidence type="ECO:0000256" key="6">
    <source>
        <dbReference type="ARBA" id="ARBA00023136"/>
    </source>
</evidence>
<dbReference type="GO" id="GO:0016020">
    <property type="term" value="C:membrane"/>
    <property type="evidence" value="ECO:0007669"/>
    <property type="project" value="UniProtKB-SubCell"/>
</dbReference>
<keyword evidence="11" id="KW-1185">Reference proteome</keyword>
<keyword evidence="3 8" id="KW-0812">Transmembrane</keyword>
<dbReference type="PANTHER" id="PTHR43731:SF14">
    <property type="entry name" value="PRESENILIN-ASSOCIATED RHOMBOID-LIKE PROTEIN, MITOCHONDRIAL"/>
    <property type="match status" value="1"/>
</dbReference>
<comment type="similarity">
    <text evidence="2">Belongs to the peptidase S54 family.</text>
</comment>
<comment type="caution">
    <text evidence="10">The sequence shown here is derived from an EMBL/GenBank/DDBJ whole genome shotgun (WGS) entry which is preliminary data.</text>
</comment>
<feature type="transmembrane region" description="Helical" evidence="8">
    <location>
        <begin position="327"/>
        <end position="349"/>
    </location>
</feature>
<dbReference type="GO" id="GO:0004252">
    <property type="term" value="F:serine-type endopeptidase activity"/>
    <property type="evidence" value="ECO:0007669"/>
    <property type="project" value="InterPro"/>
</dbReference>
<feature type="transmembrane region" description="Helical" evidence="8">
    <location>
        <begin position="361"/>
        <end position="382"/>
    </location>
</feature>
<name>A0AAE0J3N5_9PEZI</name>
<protein>
    <recommendedName>
        <fullName evidence="9">Peptidase S54 rhomboid domain-containing protein</fullName>
    </recommendedName>
</protein>
<feature type="region of interest" description="Disordered" evidence="7">
    <location>
        <begin position="277"/>
        <end position="297"/>
    </location>
</feature>
<dbReference type="Proteomes" id="UP001286456">
    <property type="component" value="Unassembled WGS sequence"/>
</dbReference>
<feature type="transmembrane region" description="Helical" evidence="8">
    <location>
        <begin position="445"/>
        <end position="465"/>
    </location>
</feature>
<gene>
    <name evidence="10" type="ORF">B0T19DRAFT_395845</name>
</gene>
<comment type="subcellular location">
    <subcellularLocation>
        <location evidence="1">Membrane</location>
        <topology evidence="1">Multi-pass membrane protein</topology>
    </subcellularLocation>
</comment>
<keyword evidence="6 8" id="KW-0472">Membrane</keyword>
<reference evidence="10" key="2">
    <citation type="submission" date="2023-06" db="EMBL/GenBank/DDBJ databases">
        <authorList>
            <consortium name="Lawrence Berkeley National Laboratory"/>
            <person name="Haridas S."/>
            <person name="Hensen N."/>
            <person name="Bonometti L."/>
            <person name="Westerberg I."/>
            <person name="Brannstrom I.O."/>
            <person name="Guillou S."/>
            <person name="Cros-Aarteil S."/>
            <person name="Calhoun S."/>
            <person name="Kuo A."/>
            <person name="Mondo S."/>
            <person name="Pangilinan J."/>
            <person name="Riley R."/>
            <person name="Labutti K."/>
            <person name="Andreopoulos B."/>
            <person name="Lipzen A."/>
            <person name="Chen C."/>
            <person name="Yanf M."/>
            <person name="Daum C."/>
            <person name="Ng V."/>
            <person name="Clum A."/>
            <person name="Steindorff A."/>
            <person name="Ohm R."/>
            <person name="Martin F."/>
            <person name="Silar P."/>
            <person name="Natvig D."/>
            <person name="Lalanne C."/>
            <person name="Gautier V."/>
            <person name="Ament-Velasquez S.L."/>
            <person name="Kruys A."/>
            <person name="Hutchinson M.I."/>
            <person name="Powell A.J."/>
            <person name="Barry K."/>
            <person name="Miller A.N."/>
            <person name="Grigoriev I.V."/>
            <person name="Debuchy R."/>
            <person name="Gladieux P."/>
            <person name="Thoren M.H."/>
            <person name="Johannesson H."/>
        </authorList>
    </citation>
    <scope>NUCLEOTIDE SEQUENCE</scope>
    <source>
        <strain evidence="10">SMH4131-1</strain>
    </source>
</reference>
<feature type="domain" description="Peptidase S54 rhomboid" evidence="9">
    <location>
        <begin position="408"/>
        <end position="553"/>
    </location>
</feature>
<keyword evidence="4" id="KW-0378">Hydrolase</keyword>
<dbReference type="InterPro" id="IPR022764">
    <property type="entry name" value="Peptidase_S54_rhomboid_dom"/>
</dbReference>
<dbReference type="PANTHER" id="PTHR43731">
    <property type="entry name" value="RHOMBOID PROTEASE"/>
    <property type="match status" value="1"/>
</dbReference>
<dbReference type="SUPFAM" id="SSF144091">
    <property type="entry name" value="Rhomboid-like"/>
    <property type="match status" value="1"/>
</dbReference>
<dbReference type="Gene3D" id="1.20.1540.10">
    <property type="entry name" value="Rhomboid-like"/>
    <property type="match status" value="1"/>
</dbReference>
<organism evidence="10 11">
    <name type="scientific">Cercophora scortea</name>
    <dbReference type="NCBI Taxonomy" id="314031"/>
    <lineage>
        <taxon>Eukaryota</taxon>
        <taxon>Fungi</taxon>
        <taxon>Dikarya</taxon>
        <taxon>Ascomycota</taxon>
        <taxon>Pezizomycotina</taxon>
        <taxon>Sordariomycetes</taxon>
        <taxon>Sordariomycetidae</taxon>
        <taxon>Sordariales</taxon>
        <taxon>Lasiosphaeriaceae</taxon>
        <taxon>Cercophora</taxon>
    </lineage>
</organism>
<evidence type="ECO:0000313" key="11">
    <source>
        <dbReference type="Proteomes" id="UP001286456"/>
    </source>
</evidence>
<reference evidence="10" key="1">
    <citation type="journal article" date="2023" name="Mol. Phylogenet. Evol.">
        <title>Genome-scale phylogeny and comparative genomics of the fungal order Sordariales.</title>
        <authorList>
            <person name="Hensen N."/>
            <person name="Bonometti L."/>
            <person name="Westerberg I."/>
            <person name="Brannstrom I.O."/>
            <person name="Guillou S."/>
            <person name="Cros-Aarteil S."/>
            <person name="Calhoun S."/>
            <person name="Haridas S."/>
            <person name="Kuo A."/>
            <person name="Mondo S."/>
            <person name="Pangilinan J."/>
            <person name="Riley R."/>
            <person name="LaButti K."/>
            <person name="Andreopoulos B."/>
            <person name="Lipzen A."/>
            <person name="Chen C."/>
            <person name="Yan M."/>
            <person name="Daum C."/>
            <person name="Ng V."/>
            <person name="Clum A."/>
            <person name="Steindorff A."/>
            <person name="Ohm R.A."/>
            <person name="Martin F."/>
            <person name="Silar P."/>
            <person name="Natvig D.O."/>
            <person name="Lalanne C."/>
            <person name="Gautier V."/>
            <person name="Ament-Velasquez S.L."/>
            <person name="Kruys A."/>
            <person name="Hutchinson M.I."/>
            <person name="Powell A.J."/>
            <person name="Barry K."/>
            <person name="Miller A.N."/>
            <person name="Grigoriev I.V."/>
            <person name="Debuchy R."/>
            <person name="Gladieux P."/>
            <person name="Hiltunen Thoren M."/>
            <person name="Johannesson H."/>
        </authorList>
    </citation>
    <scope>NUCLEOTIDE SEQUENCE</scope>
    <source>
        <strain evidence="10">SMH4131-1</strain>
    </source>
</reference>
<dbReference type="GO" id="GO:0006465">
    <property type="term" value="P:signal peptide processing"/>
    <property type="evidence" value="ECO:0007669"/>
    <property type="project" value="TreeGrafter"/>
</dbReference>
<evidence type="ECO:0000313" key="10">
    <source>
        <dbReference type="EMBL" id="KAK3336045.1"/>
    </source>
</evidence>
<feature type="transmembrane region" description="Helical" evidence="8">
    <location>
        <begin position="511"/>
        <end position="530"/>
    </location>
</feature>
<evidence type="ECO:0000256" key="8">
    <source>
        <dbReference type="SAM" id="Phobius"/>
    </source>
</evidence>
<dbReference type="EMBL" id="JAUEPO010000001">
    <property type="protein sequence ID" value="KAK3336045.1"/>
    <property type="molecule type" value="Genomic_DNA"/>
</dbReference>
<evidence type="ECO:0000256" key="4">
    <source>
        <dbReference type="ARBA" id="ARBA00022801"/>
    </source>
</evidence>
<accession>A0AAE0J3N5</accession>
<evidence type="ECO:0000256" key="1">
    <source>
        <dbReference type="ARBA" id="ARBA00004141"/>
    </source>
</evidence>
<dbReference type="AlphaFoldDB" id="A0AAE0J3N5"/>
<feature type="transmembrane region" description="Helical" evidence="8">
    <location>
        <begin position="471"/>
        <end position="490"/>
    </location>
</feature>
<keyword evidence="5 8" id="KW-1133">Transmembrane helix</keyword>